<dbReference type="Pfam" id="PF05105">
    <property type="entry name" value="Phage_holin_4_1"/>
    <property type="match status" value="1"/>
</dbReference>
<accession>A0A8S5R7I7</accession>
<keyword evidence="2 5" id="KW-0812">Transmembrane</keyword>
<sequence length="144" mass="15388">MDRIKDFISVAAGAVGSAIACLFGGWNSAMLTLCIFMAVDYLSGLVVAGVFHKSRKSDGGALDSKAGFRGLFKKAFILLVVLLAYRLDLLIGSQYIKDMACIAYIVNETLSIIENLGLMGVPVPNVIKKAIDLLNKKSDGGDQK</sequence>
<organism evidence="6">
    <name type="scientific">virus sp. ctxZT69</name>
    <dbReference type="NCBI Taxonomy" id="2826818"/>
    <lineage>
        <taxon>Viruses</taxon>
    </lineage>
</organism>
<dbReference type="EMBL" id="BK015828">
    <property type="protein sequence ID" value="DAE27115.1"/>
    <property type="molecule type" value="Genomic_DNA"/>
</dbReference>
<dbReference type="InterPro" id="IPR006480">
    <property type="entry name" value="Phage_holin_4_1"/>
</dbReference>
<feature type="transmembrane region" description="Helical" evidence="5">
    <location>
        <begin position="30"/>
        <end position="51"/>
    </location>
</feature>
<proteinExistence type="predicted"/>
<keyword evidence="3 5" id="KW-1133">Transmembrane helix</keyword>
<evidence type="ECO:0000256" key="3">
    <source>
        <dbReference type="ARBA" id="ARBA00022989"/>
    </source>
</evidence>
<name>A0A8S5R7I7_9VIRU</name>
<protein>
    <submittedName>
        <fullName evidence="6">Holin</fullName>
    </submittedName>
</protein>
<evidence type="ECO:0000256" key="5">
    <source>
        <dbReference type="SAM" id="Phobius"/>
    </source>
</evidence>
<evidence type="ECO:0000256" key="4">
    <source>
        <dbReference type="ARBA" id="ARBA00023136"/>
    </source>
</evidence>
<evidence type="ECO:0000256" key="2">
    <source>
        <dbReference type="ARBA" id="ARBA00022692"/>
    </source>
</evidence>
<keyword evidence="4 5" id="KW-0472">Membrane</keyword>
<evidence type="ECO:0000256" key="1">
    <source>
        <dbReference type="ARBA" id="ARBA00004141"/>
    </source>
</evidence>
<dbReference type="PROSITE" id="PS51257">
    <property type="entry name" value="PROKAR_LIPOPROTEIN"/>
    <property type="match status" value="1"/>
</dbReference>
<dbReference type="NCBIfam" id="TIGR01593">
    <property type="entry name" value="holin_tox_secr"/>
    <property type="match status" value="1"/>
</dbReference>
<dbReference type="GO" id="GO:0016020">
    <property type="term" value="C:membrane"/>
    <property type="evidence" value="ECO:0007669"/>
    <property type="project" value="UniProtKB-SubCell"/>
</dbReference>
<reference evidence="6" key="1">
    <citation type="journal article" date="2021" name="Proc. Natl. Acad. Sci. U.S.A.">
        <title>A Catalog of Tens of Thousands of Viruses from Human Metagenomes Reveals Hidden Associations with Chronic Diseases.</title>
        <authorList>
            <person name="Tisza M.J."/>
            <person name="Buck C.B."/>
        </authorList>
    </citation>
    <scope>NUCLEOTIDE SEQUENCE</scope>
    <source>
        <strain evidence="6">CtxZT69</strain>
    </source>
</reference>
<comment type="subcellular location">
    <subcellularLocation>
        <location evidence="1">Membrane</location>
        <topology evidence="1">Multi-pass membrane protein</topology>
    </subcellularLocation>
</comment>
<evidence type="ECO:0000313" key="6">
    <source>
        <dbReference type="EMBL" id="DAE27115.1"/>
    </source>
</evidence>